<feature type="non-terminal residue" evidence="2">
    <location>
        <position position="1"/>
    </location>
</feature>
<dbReference type="EMBL" id="SEKV01000509">
    <property type="protein sequence ID" value="TFY56385.1"/>
    <property type="molecule type" value="Genomic_DNA"/>
</dbReference>
<dbReference type="AlphaFoldDB" id="A0A4Y9Y1Z4"/>
<feature type="region of interest" description="Disordered" evidence="1">
    <location>
        <begin position="159"/>
        <end position="195"/>
    </location>
</feature>
<accession>A0A4Y9Y1Z4</accession>
<proteinExistence type="predicted"/>
<organism evidence="2 3">
    <name type="scientific">Rhodofomes roseus</name>
    <dbReference type="NCBI Taxonomy" id="34475"/>
    <lineage>
        <taxon>Eukaryota</taxon>
        <taxon>Fungi</taxon>
        <taxon>Dikarya</taxon>
        <taxon>Basidiomycota</taxon>
        <taxon>Agaricomycotina</taxon>
        <taxon>Agaricomycetes</taxon>
        <taxon>Polyporales</taxon>
        <taxon>Rhodofomes</taxon>
    </lineage>
</organism>
<reference evidence="2 3" key="1">
    <citation type="submission" date="2019-01" db="EMBL/GenBank/DDBJ databases">
        <title>Genome sequencing of the rare red list fungi Fomitopsis rosea.</title>
        <authorList>
            <person name="Buettner E."/>
            <person name="Kellner H."/>
        </authorList>
    </citation>
    <scope>NUCLEOTIDE SEQUENCE [LARGE SCALE GENOMIC DNA]</scope>
    <source>
        <strain evidence="2 3">DSM 105464</strain>
    </source>
</reference>
<evidence type="ECO:0000313" key="3">
    <source>
        <dbReference type="Proteomes" id="UP000298390"/>
    </source>
</evidence>
<dbReference type="STRING" id="34475.A0A4Y9Y1Z4"/>
<name>A0A4Y9Y1Z4_9APHY</name>
<evidence type="ECO:0000313" key="2">
    <source>
        <dbReference type="EMBL" id="TFY56385.1"/>
    </source>
</evidence>
<dbReference type="Proteomes" id="UP000298390">
    <property type="component" value="Unassembled WGS sequence"/>
</dbReference>
<comment type="caution">
    <text evidence="2">The sequence shown here is derived from an EMBL/GenBank/DDBJ whole genome shotgun (WGS) entry which is preliminary data.</text>
</comment>
<protein>
    <submittedName>
        <fullName evidence="2">Uncharacterized protein</fullName>
    </submittedName>
</protein>
<gene>
    <name evidence="2" type="ORF">EVJ58_g7672</name>
</gene>
<evidence type="ECO:0000256" key="1">
    <source>
        <dbReference type="SAM" id="MobiDB-lite"/>
    </source>
</evidence>
<sequence length="208" mass="23562">NLPEVTEAIKPVLGEYYYCDSTPTLYALWRSFTQCKFIESTGDVVFFKNMRGEAVRKRSAVVGGEKAGELAGRYRRAGDVRGMRAYGWHKGDTQRCPPVHGCYYYRLPLHALYQRAPFTHVVGLQRCLALWPRDRRVSVQIIARLSALVSYIAVEQDRHETQRKSKAAETQQKSKAAAHPARKLPSTHSTRQSGIPVFFKMAANATEE</sequence>